<gene>
    <name evidence="2" type="ORF">NB700_001901</name>
</gene>
<dbReference type="EMBL" id="JANFWR010000010">
    <property type="protein sequence ID" value="MCW0399345.1"/>
    <property type="molecule type" value="Genomic_DNA"/>
</dbReference>
<organism evidence="2 3">
    <name type="scientific">Xanthomonas sacchari</name>
    <dbReference type="NCBI Taxonomy" id="56458"/>
    <lineage>
        <taxon>Bacteria</taxon>
        <taxon>Pseudomonadati</taxon>
        <taxon>Pseudomonadota</taxon>
        <taxon>Gammaproteobacteria</taxon>
        <taxon>Lysobacterales</taxon>
        <taxon>Lysobacteraceae</taxon>
        <taxon>Xanthomonas</taxon>
    </lineage>
</organism>
<protein>
    <submittedName>
        <fullName evidence="2">Uncharacterized protein</fullName>
    </submittedName>
</protein>
<evidence type="ECO:0000256" key="1">
    <source>
        <dbReference type="SAM" id="MobiDB-lite"/>
    </source>
</evidence>
<comment type="caution">
    <text evidence="2">The sequence shown here is derived from an EMBL/GenBank/DDBJ whole genome shotgun (WGS) entry which is preliminary data.</text>
</comment>
<dbReference type="RefSeq" id="WP_267122758.1">
    <property type="nucleotide sequence ID" value="NZ_JANFWR010000010.1"/>
</dbReference>
<name>A0ABT3DV22_9XANT</name>
<dbReference type="Proteomes" id="UP001320843">
    <property type="component" value="Unassembled WGS sequence"/>
</dbReference>
<proteinExistence type="predicted"/>
<keyword evidence="3" id="KW-1185">Reference proteome</keyword>
<evidence type="ECO:0000313" key="2">
    <source>
        <dbReference type="EMBL" id="MCW0399345.1"/>
    </source>
</evidence>
<reference evidence="2 3" key="1">
    <citation type="submission" date="2022-06" db="EMBL/GenBank/DDBJ databases">
        <title>Dynamics of rice microbiomes reveals core vertical transmitted seed endophytes.</title>
        <authorList>
            <person name="Liao K."/>
            <person name="Zhang X."/>
        </authorList>
    </citation>
    <scope>NUCLEOTIDE SEQUENCE [LARGE SCALE GENOMIC DNA]</scope>
    <source>
        <strain evidence="2 3">YT10-10-1</strain>
    </source>
</reference>
<sequence length="190" mass="20105">MAKSDPQRKAKSASGDVGGAGDDQSGMALTLTPEILALALPAAGKAYSVDGRAGKLPSRVYDALIAGWGAMLAARAQEVAQRALPPLPQPRYRMASSGTPSDAYSLEQMQAYARAALADGRPEVSATTQAVIDMLVQRDLAGRVKYGKTMDRTDLSRAEWLQHLTEELLDGACYAQAAKRRALSNVGEGQ</sequence>
<feature type="region of interest" description="Disordered" evidence="1">
    <location>
        <begin position="1"/>
        <end position="25"/>
    </location>
</feature>
<evidence type="ECO:0000313" key="3">
    <source>
        <dbReference type="Proteomes" id="UP001320843"/>
    </source>
</evidence>
<accession>A0ABT3DV22</accession>